<dbReference type="RefSeq" id="XP_067695077.1">
    <property type="nucleotide sequence ID" value="XM_067838989.1"/>
</dbReference>
<dbReference type="KEGG" id="lenr:94174499"/>
<organism evidence="2 3">
    <name type="scientific">Leishmania enriettii</name>
    <dbReference type="NCBI Taxonomy" id="5663"/>
    <lineage>
        <taxon>Eukaryota</taxon>
        <taxon>Discoba</taxon>
        <taxon>Euglenozoa</taxon>
        <taxon>Kinetoplastea</taxon>
        <taxon>Metakinetoplastina</taxon>
        <taxon>Trypanosomatida</taxon>
        <taxon>Trypanosomatidae</taxon>
        <taxon>Leishmaniinae</taxon>
        <taxon>Leishmania</taxon>
    </lineage>
</organism>
<dbReference type="Proteomes" id="UP000674179">
    <property type="component" value="Chromosome 10"/>
</dbReference>
<dbReference type="GeneID" id="94174499"/>
<accession>A0A836KQW0</accession>
<proteinExistence type="predicted"/>
<evidence type="ECO:0000313" key="3">
    <source>
        <dbReference type="Proteomes" id="UP000674179"/>
    </source>
</evidence>
<feature type="region of interest" description="Disordered" evidence="1">
    <location>
        <begin position="1"/>
        <end position="22"/>
    </location>
</feature>
<dbReference type="EMBL" id="JAFHKP010000010">
    <property type="protein sequence ID" value="KAG5484189.1"/>
    <property type="molecule type" value="Genomic_DNA"/>
</dbReference>
<evidence type="ECO:0000256" key="1">
    <source>
        <dbReference type="SAM" id="MobiDB-lite"/>
    </source>
</evidence>
<comment type="caution">
    <text evidence="2">The sequence shown here is derived from an EMBL/GenBank/DDBJ whole genome shotgun (WGS) entry which is preliminary data.</text>
</comment>
<evidence type="ECO:0000313" key="2">
    <source>
        <dbReference type="EMBL" id="KAG5484189.1"/>
    </source>
</evidence>
<protein>
    <submittedName>
        <fullName evidence="2">Uncharacterized protein</fullName>
    </submittedName>
</protein>
<sequence length="91" mass="9857">MTAPTPRYAPYDAPLPEFSPNPPQPPYFGFDAFLPVSSVRQSSRVEVLSSDIDEAYSDNSAARGASGANRVRRLESIDWRVVAGEREVGGG</sequence>
<dbReference type="AlphaFoldDB" id="A0A836KQW0"/>
<gene>
    <name evidence="2" type="ORF">CUR178_07344</name>
</gene>
<name>A0A836KQW0_LEIEN</name>
<keyword evidence="3" id="KW-1185">Reference proteome</keyword>
<reference evidence="2 3" key="1">
    <citation type="submission" date="2021-02" db="EMBL/GenBank/DDBJ databases">
        <title>Leishmania (Mundinia) enrietti genome sequencing and assembly.</title>
        <authorList>
            <person name="Almutairi H."/>
            <person name="Gatherer D."/>
        </authorList>
    </citation>
    <scope>NUCLEOTIDE SEQUENCE [LARGE SCALE GENOMIC DNA]</scope>
    <source>
        <strain evidence="2">CUR178</strain>
    </source>
</reference>